<dbReference type="EMBL" id="CAIJEN010000014">
    <property type="protein sequence ID" value="CAD0093154.1"/>
    <property type="molecule type" value="Genomic_DNA"/>
</dbReference>
<dbReference type="Proteomes" id="UP000716446">
    <property type="component" value="Unassembled WGS sequence"/>
</dbReference>
<dbReference type="AlphaFoldDB" id="A0A9N8PEB8"/>
<evidence type="ECO:0000313" key="1">
    <source>
        <dbReference type="EMBL" id="CAD0093154.1"/>
    </source>
</evidence>
<gene>
    <name evidence="1" type="ORF">AWRI4619_LOCUS7659</name>
</gene>
<organism evidence="1 2">
    <name type="scientific">Aureobasidium vineae</name>
    <dbReference type="NCBI Taxonomy" id="2773715"/>
    <lineage>
        <taxon>Eukaryota</taxon>
        <taxon>Fungi</taxon>
        <taxon>Dikarya</taxon>
        <taxon>Ascomycota</taxon>
        <taxon>Pezizomycotina</taxon>
        <taxon>Dothideomycetes</taxon>
        <taxon>Dothideomycetidae</taxon>
        <taxon>Dothideales</taxon>
        <taxon>Saccotheciaceae</taxon>
        <taxon>Aureobasidium</taxon>
    </lineage>
</organism>
<evidence type="ECO:0000313" key="2">
    <source>
        <dbReference type="Proteomes" id="UP000716446"/>
    </source>
</evidence>
<comment type="caution">
    <text evidence="1">The sequence shown here is derived from an EMBL/GenBank/DDBJ whole genome shotgun (WGS) entry which is preliminary data.</text>
</comment>
<accession>A0A9N8PEB8</accession>
<keyword evidence="2" id="KW-1185">Reference proteome</keyword>
<reference evidence="1" key="1">
    <citation type="submission" date="2020-06" db="EMBL/GenBank/DDBJ databases">
        <authorList>
            <person name="Onetto C."/>
        </authorList>
    </citation>
    <scope>NUCLEOTIDE SEQUENCE</scope>
</reference>
<evidence type="ECO:0008006" key="3">
    <source>
        <dbReference type="Google" id="ProtNLM"/>
    </source>
</evidence>
<proteinExistence type="predicted"/>
<protein>
    <recommendedName>
        <fullName evidence="3">F-box domain-containing protein</fullName>
    </recommendedName>
</protein>
<sequence length="147" mass="17054">MSTQASHFLRLPVELRLIIYDYVFHDPDAASLLHSLTYVSEQVSEEVMPILLRLNSGYFWTAIPCDEEWHMAIQPRKKIWKLRLINVSEKPLDAMPKMDTTSTFHLFVGRQMKGLSDFCDRLSKNNLIRRVAPGYGLEDKDQQDGVK</sequence>
<name>A0A9N8PEB8_9PEZI</name>